<dbReference type="GO" id="GO:0016788">
    <property type="term" value="F:hydrolase activity, acting on ester bonds"/>
    <property type="evidence" value="ECO:0007669"/>
    <property type="project" value="UniProtKB-ARBA"/>
</dbReference>
<dbReference type="InterPro" id="IPR013830">
    <property type="entry name" value="SGNH_hydro"/>
</dbReference>
<keyword evidence="3" id="KW-1185">Reference proteome</keyword>
<dbReference type="InterPro" id="IPR036116">
    <property type="entry name" value="FN3_sf"/>
</dbReference>
<dbReference type="AlphaFoldDB" id="A0A8J7MTW0"/>
<dbReference type="RefSeq" id="WP_202662672.1">
    <property type="nucleotide sequence ID" value="NZ_JAESVP010000014.1"/>
</dbReference>
<organism evidence="2 3">
    <name type="scientific">Fuscibacter oryzae</name>
    <dbReference type="NCBI Taxonomy" id="2803939"/>
    <lineage>
        <taxon>Bacteria</taxon>
        <taxon>Pseudomonadati</taxon>
        <taxon>Pseudomonadota</taxon>
        <taxon>Alphaproteobacteria</taxon>
        <taxon>Rhodobacterales</taxon>
        <taxon>Paracoccaceae</taxon>
        <taxon>Fuscibacter</taxon>
    </lineage>
</organism>
<dbReference type="EMBL" id="JAESVP010000014">
    <property type="protein sequence ID" value="MBL4930103.1"/>
    <property type="molecule type" value="Genomic_DNA"/>
</dbReference>
<evidence type="ECO:0000259" key="1">
    <source>
        <dbReference type="Pfam" id="PF13472"/>
    </source>
</evidence>
<dbReference type="SUPFAM" id="SSF49265">
    <property type="entry name" value="Fibronectin type III"/>
    <property type="match status" value="1"/>
</dbReference>
<name>A0A8J7MTW0_9RHOB</name>
<proteinExistence type="predicted"/>
<comment type="caution">
    <text evidence="2">The sequence shown here is derived from an EMBL/GenBank/DDBJ whole genome shotgun (WGS) entry which is preliminary data.</text>
</comment>
<protein>
    <recommendedName>
        <fullName evidence="1">SGNH hydrolase-type esterase domain-containing protein</fullName>
    </recommendedName>
</protein>
<reference evidence="2" key="1">
    <citation type="submission" date="2021-01" db="EMBL/GenBank/DDBJ databases">
        <title>Genome seq and assembly of Tabrizicola sp. KVB23.</title>
        <authorList>
            <person name="Chhetri G."/>
        </authorList>
    </citation>
    <scope>NUCLEOTIDE SEQUENCE</scope>
    <source>
        <strain evidence="2">KVB23</strain>
    </source>
</reference>
<dbReference type="Gene3D" id="2.60.40.10">
    <property type="entry name" value="Immunoglobulins"/>
    <property type="match status" value="1"/>
</dbReference>
<dbReference type="CDD" id="cd00063">
    <property type="entry name" value="FN3"/>
    <property type="match status" value="1"/>
</dbReference>
<feature type="domain" description="SGNH hydrolase-type esterase" evidence="1">
    <location>
        <begin position="119"/>
        <end position="311"/>
    </location>
</feature>
<dbReference type="SUPFAM" id="SSF52266">
    <property type="entry name" value="SGNH hydrolase"/>
    <property type="match status" value="1"/>
</dbReference>
<sequence>MRIGFGIGLGRPVSVAGVAPLSPPTLTLTLTPATPAVGDLVTITGIAGGNPAPTDFASLSLTIGGTAVGLAGSGLSRTFVARAGAIAAAASVTTTEGTASTTLSGTVAAGPTVATISGFGSSTIEGDGASGTAAYALSLIGGAMGAGTIRNKGIAGTVLQNSLASGGVPLASNGRDRFVADLLGANRSDRLYILYGANDLRYTGAPATFNLAGFATDMREVMNGLLRGGYARGEIVIGSPNWYPDSTYSVGSAGFTGSNRTIHEAYVNECLAIATEYGVAYADVYGKLRDLGGVALMSADGLHCNDAGHQVIAHAFLTAAQVNARAAVTVGAASAPSLQTLSLGWTAVAGAISYTVEAGLSGSYGFAQTATVSGTTNSFTGLAAGVYVGRIRANFADGAGPWSFWATPVTVSDTAPPARTVTGQDTFTGKVAGTLVEALVPTLGTWVRHASSTGNAAITSDSVALRGPGTTSQFCVATLANQALGAGVFVELDYKVLTNNAQLTSYGVARASSADLTFLAAGYNGSAWRILKYVAGTATVLGTYTFAESVGALPTMRFEVETGIQRLYRNDVLVLTTTEPDSGLGTTGTGLGLRIGAGTTAWTSANGAPYTGIRVGRLGA</sequence>
<dbReference type="InterPro" id="IPR036514">
    <property type="entry name" value="SGNH_hydro_sf"/>
</dbReference>
<dbReference type="Proteomes" id="UP000619033">
    <property type="component" value="Unassembled WGS sequence"/>
</dbReference>
<accession>A0A8J7MTW0</accession>
<dbReference type="InterPro" id="IPR013783">
    <property type="entry name" value="Ig-like_fold"/>
</dbReference>
<dbReference type="Pfam" id="PF13472">
    <property type="entry name" value="Lipase_GDSL_2"/>
    <property type="match status" value="1"/>
</dbReference>
<evidence type="ECO:0000313" key="3">
    <source>
        <dbReference type="Proteomes" id="UP000619033"/>
    </source>
</evidence>
<gene>
    <name evidence="2" type="ORF">JI744_18545</name>
</gene>
<dbReference type="InterPro" id="IPR003961">
    <property type="entry name" value="FN3_dom"/>
</dbReference>
<evidence type="ECO:0000313" key="2">
    <source>
        <dbReference type="EMBL" id="MBL4930103.1"/>
    </source>
</evidence>
<dbReference type="Gene3D" id="3.40.50.1110">
    <property type="entry name" value="SGNH hydrolase"/>
    <property type="match status" value="1"/>
</dbReference>
<dbReference type="Gene3D" id="2.60.120.560">
    <property type="entry name" value="Exo-inulinase, domain 1"/>
    <property type="match status" value="1"/>
</dbReference>